<evidence type="ECO:0000313" key="2">
    <source>
        <dbReference type="EMBL" id="SHK51515.1"/>
    </source>
</evidence>
<sequence length="47" mass="5144">MLELKVESGLLKTIKGSLRASDKDFMGEEESKELRLSQIPPAGVGRV</sequence>
<protein>
    <submittedName>
        <fullName evidence="2">Uncharacterized protein</fullName>
    </submittedName>
</protein>
<evidence type="ECO:0000256" key="1">
    <source>
        <dbReference type="SAM" id="MobiDB-lite"/>
    </source>
</evidence>
<organism evidence="2 3">
    <name type="scientific">Thermocrinis minervae</name>
    <dbReference type="NCBI Taxonomy" id="381751"/>
    <lineage>
        <taxon>Bacteria</taxon>
        <taxon>Pseudomonadati</taxon>
        <taxon>Aquificota</taxon>
        <taxon>Aquificia</taxon>
        <taxon>Aquificales</taxon>
        <taxon>Aquificaceae</taxon>
        <taxon>Thermocrinis</taxon>
    </lineage>
</organism>
<dbReference type="EMBL" id="LT670846">
    <property type="protein sequence ID" value="SHK51515.1"/>
    <property type="molecule type" value="Genomic_DNA"/>
</dbReference>
<feature type="region of interest" description="Disordered" evidence="1">
    <location>
        <begin position="25"/>
        <end position="47"/>
    </location>
</feature>
<dbReference type="RefSeq" id="WP_154021750.1">
    <property type="nucleotide sequence ID" value="NZ_LT670846.1"/>
</dbReference>
<accession>A0A1M6T3F6</accession>
<proteinExistence type="predicted"/>
<gene>
    <name evidence="2" type="ORF">SAMN05444391_1286</name>
</gene>
<keyword evidence="3" id="KW-1185">Reference proteome</keyword>
<reference evidence="2 3" key="1">
    <citation type="submission" date="2016-11" db="EMBL/GenBank/DDBJ databases">
        <authorList>
            <person name="Jaros S."/>
            <person name="Januszkiewicz K."/>
            <person name="Wedrychowicz H."/>
        </authorList>
    </citation>
    <scope>NUCLEOTIDE SEQUENCE [LARGE SCALE GENOMIC DNA]</scope>
    <source>
        <strain evidence="2 3">DSM 19557</strain>
    </source>
</reference>
<dbReference type="STRING" id="381751.SAMN05444391_1286"/>
<name>A0A1M6T3F6_9AQUI</name>
<evidence type="ECO:0000313" key="3">
    <source>
        <dbReference type="Proteomes" id="UP000189810"/>
    </source>
</evidence>
<dbReference type="AlphaFoldDB" id="A0A1M6T3F6"/>
<dbReference type="Proteomes" id="UP000189810">
    <property type="component" value="Chromosome I"/>
</dbReference>